<dbReference type="AlphaFoldDB" id="A0A2D3VN47"/>
<gene>
    <name evidence="1" type="ORF">RCC_08838</name>
</gene>
<dbReference type="InterPro" id="IPR036047">
    <property type="entry name" value="F-box-like_dom_sf"/>
</dbReference>
<name>A0A2D3VN47_9PEZI</name>
<sequence>MAASKVFATTALLEKIFLHLPARDILFLQGTSKNFYNKVNESTALQRRMSCLIERAPVHPAQNNDMQERSEKNRLAERILNHIKNRVNALLFDERTNIFFDLNAKGNSHGYHITVSTTLARVKNEQHSFQQMFLTQPPVKSVTLEMKLTSFFDHSYKHTITSEVGVRVSDLVKVMREWAMIDDQEAKVTFGFD</sequence>
<accession>A0A2D3VN47</accession>
<reference evidence="1 2" key="1">
    <citation type="submission" date="2016-03" db="EMBL/GenBank/DDBJ databases">
        <authorList>
            <person name="Ploux O."/>
        </authorList>
    </citation>
    <scope>NUCLEOTIDE SEQUENCE [LARGE SCALE GENOMIC DNA]</scope>
    <source>
        <strain evidence="1 2">URUG2</strain>
    </source>
</reference>
<keyword evidence="2" id="KW-1185">Reference proteome</keyword>
<dbReference type="OrthoDB" id="3634462at2759"/>
<dbReference type="Proteomes" id="UP000225277">
    <property type="component" value="Unassembled WGS sequence"/>
</dbReference>
<evidence type="ECO:0000313" key="1">
    <source>
        <dbReference type="EMBL" id="CZT23128.1"/>
    </source>
</evidence>
<evidence type="ECO:0008006" key="3">
    <source>
        <dbReference type="Google" id="ProtNLM"/>
    </source>
</evidence>
<dbReference type="EMBL" id="FJUY01000015">
    <property type="protein sequence ID" value="CZT23128.1"/>
    <property type="molecule type" value="Genomic_DNA"/>
</dbReference>
<dbReference type="RefSeq" id="XP_023629852.1">
    <property type="nucleotide sequence ID" value="XM_023774084.1"/>
</dbReference>
<organism evidence="1 2">
    <name type="scientific">Ramularia collo-cygni</name>
    <dbReference type="NCBI Taxonomy" id="112498"/>
    <lineage>
        <taxon>Eukaryota</taxon>
        <taxon>Fungi</taxon>
        <taxon>Dikarya</taxon>
        <taxon>Ascomycota</taxon>
        <taxon>Pezizomycotina</taxon>
        <taxon>Dothideomycetes</taxon>
        <taxon>Dothideomycetidae</taxon>
        <taxon>Mycosphaerellales</taxon>
        <taxon>Mycosphaerellaceae</taxon>
        <taxon>Ramularia</taxon>
    </lineage>
</organism>
<dbReference type="SUPFAM" id="SSF81383">
    <property type="entry name" value="F-box domain"/>
    <property type="match status" value="1"/>
</dbReference>
<proteinExistence type="predicted"/>
<dbReference type="CDD" id="cd09917">
    <property type="entry name" value="F-box_SF"/>
    <property type="match status" value="1"/>
</dbReference>
<dbReference type="GeneID" id="35603918"/>
<protein>
    <recommendedName>
        <fullName evidence="3">F-box domain-containing protein</fullName>
    </recommendedName>
</protein>
<evidence type="ECO:0000313" key="2">
    <source>
        <dbReference type="Proteomes" id="UP000225277"/>
    </source>
</evidence>